<evidence type="ECO:0000259" key="1">
    <source>
        <dbReference type="Pfam" id="PF06983"/>
    </source>
</evidence>
<dbReference type="PIRSF" id="PIRSF021700">
    <property type="entry name" value="3_dmu_93_MTrfase"/>
    <property type="match status" value="1"/>
</dbReference>
<organism evidence="2 3">
    <name type="scientific">Streptomyces sporangiiformans</name>
    <dbReference type="NCBI Taxonomy" id="2315329"/>
    <lineage>
        <taxon>Bacteria</taxon>
        <taxon>Bacillati</taxon>
        <taxon>Actinomycetota</taxon>
        <taxon>Actinomycetes</taxon>
        <taxon>Kitasatosporales</taxon>
        <taxon>Streptomycetaceae</taxon>
        <taxon>Streptomyces</taxon>
    </lineage>
</organism>
<dbReference type="InterPro" id="IPR029068">
    <property type="entry name" value="Glyas_Bleomycin-R_OHBP_Dase"/>
</dbReference>
<dbReference type="SUPFAM" id="SSF54593">
    <property type="entry name" value="Glyoxalase/Bleomycin resistance protein/Dihydroxybiphenyl dioxygenase"/>
    <property type="match status" value="1"/>
</dbReference>
<evidence type="ECO:0000313" key="2">
    <source>
        <dbReference type="EMBL" id="TPQ17081.1"/>
    </source>
</evidence>
<dbReference type="PANTHER" id="PTHR33990">
    <property type="entry name" value="PROTEIN YJDN-RELATED"/>
    <property type="match status" value="1"/>
</dbReference>
<protein>
    <submittedName>
        <fullName evidence="2">VOC family protein</fullName>
    </submittedName>
</protein>
<sequence length="160" mass="17500">MTTEGFTTCLWFDGKAEEAAHFYLSVFKNSRLGRIVRYTEAGPGPAGSVLTVEFEANGQKFLALNGGPEFTFNEAISFQIPCGDQEEVDFYWSRLTEGDGEEGPCGWLKDKFGLSWQVVPTRLTELVSDPDQGKAARAMQAMLTMSKLDIAALEKAAADG</sequence>
<dbReference type="OrthoDB" id="9806473at2"/>
<dbReference type="CDD" id="cd06588">
    <property type="entry name" value="PhnB_like"/>
    <property type="match status" value="1"/>
</dbReference>
<dbReference type="Proteomes" id="UP000317378">
    <property type="component" value="Unassembled WGS sequence"/>
</dbReference>
<comment type="caution">
    <text evidence="2">The sequence shown here is derived from an EMBL/GenBank/DDBJ whole genome shotgun (WGS) entry which is preliminary data.</text>
</comment>
<dbReference type="PANTHER" id="PTHR33990:SF2">
    <property type="entry name" value="PHNB-LIKE DOMAIN-CONTAINING PROTEIN"/>
    <property type="match status" value="1"/>
</dbReference>
<accession>A0A505DIN2</accession>
<gene>
    <name evidence="2" type="ORF">FGD71_038295</name>
</gene>
<proteinExistence type="predicted"/>
<dbReference type="RefSeq" id="WP_119105160.1">
    <property type="nucleotide sequence ID" value="NZ_QXMJ01000310.1"/>
</dbReference>
<name>A0A505DIN2_9ACTN</name>
<dbReference type="Pfam" id="PF06983">
    <property type="entry name" value="3-dmu-9_3-mt"/>
    <property type="match status" value="1"/>
</dbReference>
<dbReference type="InterPro" id="IPR028973">
    <property type="entry name" value="PhnB-like"/>
</dbReference>
<reference evidence="2 3" key="1">
    <citation type="submission" date="2019-06" db="EMBL/GenBank/DDBJ databases">
        <title>Streptomyces sporangiiformans sp. nov., a novel actinomycete isolated from soil in Mount Song.</title>
        <authorList>
            <person name="Han L."/>
        </authorList>
    </citation>
    <scope>NUCLEOTIDE SEQUENCE [LARGE SCALE GENOMIC DNA]</scope>
    <source>
        <strain evidence="2 3">NEAU-SSA 1</strain>
    </source>
</reference>
<dbReference type="AlphaFoldDB" id="A0A505DIN2"/>
<keyword evidence="3" id="KW-1185">Reference proteome</keyword>
<dbReference type="InterPro" id="IPR009725">
    <property type="entry name" value="3_dmu_93_MTrfase"/>
</dbReference>
<feature type="domain" description="PhnB-like" evidence="1">
    <location>
        <begin position="6"/>
        <end position="119"/>
    </location>
</feature>
<evidence type="ECO:0000313" key="3">
    <source>
        <dbReference type="Proteomes" id="UP000317378"/>
    </source>
</evidence>
<dbReference type="EMBL" id="VCHX02000310">
    <property type="protein sequence ID" value="TPQ17081.1"/>
    <property type="molecule type" value="Genomic_DNA"/>
</dbReference>
<dbReference type="Gene3D" id="3.10.180.10">
    <property type="entry name" value="2,3-Dihydroxybiphenyl 1,2-Dioxygenase, domain 1"/>
    <property type="match status" value="1"/>
</dbReference>